<protein>
    <submittedName>
        <fullName evidence="1">Uncharacterized protein</fullName>
    </submittedName>
</protein>
<name>A0ABR2TZ20_9ROSI</name>
<proteinExistence type="predicted"/>
<dbReference type="EMBL" id="JBBPBN010000004">
    <property type="protein sequence ID" value="KAK9042549.1"/>
    <property type="molecule type" value="Genomic_DNA"/>
</dbReference>
<sequence length="83" mass="9410">MVSFSGSRFGFSFQWVAAKLKTGRAGDCMTTLNSQRHKSAASEPFNDTSCISSRLRSQTFFFARLCRQAFFFVPYGVQRLKHA</sequence>
<comment type="caution">
    <text evidence="1">The sequence shown here is derived from an EMBL/GenBank/DDBJ whole genome shotgun (WGS) entry which is preliminary data.</text>
</comment>
<dbReference type="Proteomes" id="UP001396334">
    <property type="component" value="Unassembled WGS sequence"/>
</dbReference>
<keyword evidence="2" id="KW-1185">Reference proteome</keyword>
<accession>A0ABR2TZ20</accession>
<evidence type="ECO:0000313" key="1">
    <source>
        <dbReference type="EMBL" id="KAK9042549.1"/>
    </source>
</evidence>
<gene>
    <name evidence="1" type="ORF">V6N11_017618</name>
</gene>
<reference evidence="1 2" key="1">
    <citation type="journal article" date="2024" name="G3 (Bethesda)">
        <title>Genome assembly of Hibiscus sabdariffa L. provides insights into metabolisms of medicinal natural products.</title>
        <authorList>
            <person name="Kim T."/>
        </authorList>
    </citation>
    <scope>NUCLEOTIDE SEQUENCE [LARGE SCALE GENOMIC DNA]</scope>
    <source>
        <strain evidence="1">TK-2024</strain>
        <tissue evidence="1">Old leaves</tissue>
    </source>
</reference>
<evidence type="ECO:0000313" key="2">
    <source>
        <dbReference type="Proteomes" id="UP001396334"/>
    </source>
</evidence>
<organism evidence="1 2">
    <name type="scientific">Hibiscus sabdariffa</name>
    <name type="common">roselle</name>
    <dbReference type="NCBI Taxonomy" id="183260"/>
    <lineage>
        <taxon>Eukaryota</taxon>
        <taxon>Viridiplantae</taxon>
        <taxon>Streptophyta</taxon>
        <taxon>Embryophyta</taxon>
        <taxon>Tracheophyta</taxon>
        <taxon>Spermatophyta</taxon>
        <taxon>Magnoliopsida</taxon>
        <taxon>eudicotyledons</taxon>
        <taxon>Gunneridae</taxon>
        <taxon>Pentapetalae</taxon>
        <taxon>rosids</taxon>
        <taxon>malvids</taxon>
        <taxon>Malvales</taxon>
        <taxon>Malvaceae</taxon>
        <taxon>Malvoideae</taxon>
        <taxon>Hibiscus</taxon>
    </lineage>
</organism>